<sequence length="92" mass="10251">MTQSWFPNPPFSILAGHKNIRAFITNGGLMGMQEAISYGVPMVGIPLFGDQRINIQSYVRKKVAISLDSIHDVTEEKLTSALNTILKDPTYR</sequence>
<dbReference type="Proteomes" id="UP000008237">
    <property type="component" value="Unassembled WGS sequence"/>
</dbReference>
<evidence type="ECO:0000256" key="3">
    <source>
        <dbReference type="ARBA" id="ARBA00022679"/>
    </source>
</evidence>
<dbReference type="GO" id="GO:0008194">
    <property type="term" value="F:UDP-glycosyltransferase activity"/>
    <property type="evidence" value="ECO:0007669"/>
    <property type="project" value="InterPro"/>
</dbReference>
<comment type="similarity">
    <text evidence="1">Belongs to the UDP-glycosyltransferase family.</text>
</comment>
<proteinExistence type="inferred from homology"/>
<dbReference type="InterPro" id="IPR050271">
    <property type="entry name" value="UDP-glycosyltransferase"/>
</dbReference>
<gene>
    <name evidence="4" type="ORF">EAI_04715</name>
</gene>
<dbReference type="AlphaFoldDB" id="E2BTR4"/>
<accession>E2BTR4</accession>
<dbReference type="InterPro" id="IPR002213">
    <property type="entry name" value="UDP_glucos_trans"/>
</dbReference>
<keyword evidence="5" id="KW-1185">Reference proteome</keyword>
<dbReference type="Pfam" id="PF00201">
    <property type="entry name" value="UDPGT"/>
    <property type="match status" value="1"/>
</dbReference>
<dbReference type="EMBL" id="GL450516">
    <property type="protein sequence ID" value="EFN80926.1"/>
    <property type="molecule type" value="Genomic_DNA"/>
</dbReference>
<keyword evidence="2" id="KW-0328">Glycosyltransferase</keyword>
<evidence type="ECO:0000256" key="2">
    <source>
        <dbReference type="ARBA" id="ARBA00022676"/>
    </source>
</evidence>
<evidence type="ECO:0000313" key="5">
    <source>
        <dbReference type="Proteomes" id="UP000008237"/>
    </source>
</evidence>
<evidence type="ECO:0000256" key="1">
    <source>
        <dbReference type="ARBA" id="ARBA00009995"/>
    </source>
</evidence>
<reference evidence="4 5" key="1">
    <citation type="journal article" date="2010" name="Science">
        <title>Genomic comparison of the ants Camponotus floridanus and Harpegnathos saltator.</title>
        <authorList>
            <person name="Bonasio R."/>
            <person name="Zhang G."/>
            <person name="Ye C."/>
            <person name="Mutti N.S."/>
            <person name="Fang X."/>
            <person name="Qin N."/>
            <person name="Donahue G."/>
            <person name="Yang P."/>
            <person name="Li Q."/>
            <person name="Li C."/>
            <person name="Zhang P."/>
            <person name="Huang Z."/>
            <person name="Berger S.L."/>
            <person name="Reinberg D."/>
            <person name="Wang J."/>
            <person name="Liebig J."/>
        </authorList>
    </citation>
    <scope>NUCLEOTIDE SEQUENCE [LARGE SCALE GENOMIC DNA]</scope>
    <source>
        <strain evidence="4 5">R22 G/1</strain>
    </source>
</reference>
<dbReference type="Gene3D" id="3.40.50.2000">
    <property type="entry name" value="Glycogen Phosphorylase B"/>
    <property type="match status" value="1"/>
</dbReference>
<keyword evidence="3 4" id="KW-0808">Transferase</keyword>
<evidence type="ECO:0000313" key="4">
    <source>
        <dbReference type="EMBL" id="EFN80926.1"/>
    </source>
</evidence>
<dbReference type="PANTHER" id="PTHR48043:SF159">
    <property type="entry name" value="EG:EG0003.4 PROTEIN-RELATED"/>
    <property type="match status" value="1"/>
</dbReference>
<dbReference type="InParanoid" id="E2BTR4"/>
<dbReference type="SUPFAM" id="SSF53756">
    <property type="entry name" value="UDP-Glycosyltransferase/glycogen phosphorylase"/>
    <property type="match status" value="1"/>
</dbReference>
<dbReference type="PANTHER" id="PTHR48043">
    <property type="entry name" value="EG:EG0003.4 PROTEIN-RELATED"/>
    <property type="match status" value="1"/>
</dbReference>
<organism evidence="5">
    <name type="scientific">Harpegnathos saltator</name>
    <name type="common">Jerdon's jumping ant</name>
    <dbReference type="NCBI Taxonomy" id="610380"/>
    <lineage>
        <taxon>Eukaryota</taxon>
        <taxon>Metazoa</taxon>
        <taxon>Ecdysozoa</taxon>
        <taxon>Arthropoda</taxon>
        <taxon>Hexapoda</taxon>
        <taxon>Insecta</taxon>
        <taxon>Pterygota</taxon>
        <taxon>Neoptera</taxon>
        <taxon>Endopterygota</taxon>
        <taxon>Hymenoptera</taxon>
        <taxon>Apocrita</taxon>
        <taxon>Aculeata</taxon>
        <taxon>Formicoidea</taxon>
        <taxon>Formicidae</taxon>
        <taxon>Ponerinae</taxon>
        <taxon>Ponerini</taxon>
        <taxon>Harpegnathos</taxon>
    </lineage>
</organism>
<name>E2BTR4_HARSA</name>
<protein>
    <submittedName>
        <fullName evidence="4">UDP-glucuronosyltransferase 2B4</fullName>
    </submittedName>
</protein>
<dbReference type="OrthoDB" id="5835829at2759"/>
<dbReference type="OMA" id="LFMDQFT"/>